<proteinExistence type="predicted"/>
<dbReference type="RefSeq" id="WP_005358970.1">
    <property type="nucleotide sequence ID" value="NZ_APVG01000054.1"/>
</dbReference>
<dbReference type="Gene3D" id="3.90.550.10">
    <property type="entry name" value="Spore Coat Polysaccharide Biosynthesis Protein SpsA, Chain A"/>
    <property type="match status" value="1"/>
</dbReference>
<dbReference type="OrthoDB" id="9788272at2"/>
<dbReference type="Pfam" id="PF12804">
    <property type="entry name" value="NTP_transf_3"/>
    <property type="match status" value="1"/>
</dbReference>
<evidence type="ECO:0000313" key="6">
    <source>
        <dbReference type="Proteomes" id="UP000023775"/>
    </source>
</evidence>
<keyword evidence="3" id="KW-0460">Magnesium</keyword>
<evidence type="ECO:0000259" key="4">
    <source>
        <dbReference type="Pfam" id="PF12804"/>
    </source>
</evidence>
<name>N9TXG5_9GAMM</name>
<dbReference type="InterPro" id="IPR025877">
    <property type="entry name" value="MobA-like_NTP_Trfase"/>
</dbReference>
<dbReference type="PANTHER" id="PTHR43584">
    <property type="entry name" value="NUCLEOTIDYL TRANSFERASE"/>
    <property type="match status" value="1"/>
</dbReference>
<sequence>MTKGLILAAGRGSRMGDLTSDRPKCLNMLRGKLLLDYQISAFRSAGISEIGIVSGYKHEMLNSFDLVEFHNDRWYETNMVSSLECAASWLDSDDVIVSYSDIFYHSDAITSLLDSDGIISITYDDRWLSQWSGRFVDPLSDAETFIIDKKGKLLEIGNKPHNLADIDGQYMGLLKFTPQAWRNVQVIRSMMAVEERSQMHMTATLDRLCKIIDIHCIPYEGIWGEIDSPSDIDYFERTLPSDAFTNWCFPNNRHG</sequence>
<comment type="caution">
    <text evidence="5">The sequence shown here is derived from an EMBL/GenBank/DDBJ whole genome shotgun (WGS) entry which is preliminary data.</text>
</comment>
<evidence type="ECO:0000256" key="3">
    <source>
        <dbReference type="ARBA" id="ARBA00022842"/>
    </source>
</evidence>
<keyword evidence="6" id="KW-1185">Reference proteome</keyword>
<dbReference type="Proteomes" id="UP000023775">
    <property type="component" value="Unassembled WGS sequence"/>
</dbReference>
<organism evidence="5 6">
    <name type="scientific">Aeromonas diversa CDC 2478-85</name>
    <dbReference type="NCBI Taxonomy" id="1268237"/>
    <lineage>
        <taxon>Bacteria</taxon>
        <taxon>Pseudomonadati</taxon>
        <taxon>Pseudomonadota</taxon>
        <taxon>Gammaproteobacteria</taxon>
        <taxon>Aeromonadales</taxon>
        <taxon>Aeromonadaceae</taxon>
        <taxon>Aeromonas</taxon>
    </lineage>
</organism>
<evidence type="ECO:0000256" key="2">
    <source>
        <dbReference type="ARBA" id="ARBA00022695"/>
    </source>
</evidence>
<reference evidence="5 6" key="1">
    <citation type="journal article" date="2013" name="Genome Announc.">
        <title>Draft Genome Sequence of the Aeromonas diversa Type Strain.</title>
        <authorList>
            <person name="Farfan M."/>
            <person name="Spataro N."/>
            <person name="Sanglas A."/>
            <person name="Albarral V."/>
            <person name="Loren J.G."/>
            <person name="Bosch E."/>
            <person name="Fuste M.C."/>
        </authorList>
    </citation>
    <scope>NUCLEOTIDE SEQUENCE [LARGE SCALE GENOMIC DNA]</scope>
    <source>
        <strain evidence="5 6">2478-85</strain>
    </source>
</reference>
<keyword evidence="1 5" id="KW-0808">Transferase</keyword>
<protein>
    <submittedName>
        <fullName evidence="5">Nucleotidyl transferase</fullName>
    </submittedName>
</protein>
<dbReference type="EMBL" id="APVG01000054">
    <property type="protein sequence ID" value="ENY70809.1"/>
    <property type="molecule type" value="Genomic_DNA"/>
</dbReference>
<evidence type="ECO:0000313" key="5">
    <source>
        <dbReference type="EMBL" id="ENY70809.1"/>
    </source>
</evidence>
<dbReference type="InterPro" id="IPR029044">
    <property type="entry name" value="Nucleotide-diphossugar_trans"/>
</dbReference>
<dbReference type="PANTHER" id="PTHR43584:SF8">
    <property type="entry name" value="N-ACETYLMURAMATE ALPHA-1-PHOSPHATE URIDYLYLTRANSFERASE"/>
    <property type="match status" value="1"/>
</dbReference>
<feature type="domain" description="MobA-like NTP transferase" evidence="4">
    <location>
        <begin position="4"/>
        <end position="125"/>
    </location>
</feature>
<keyword evidence="2" id="KW-0548">Nucleotidyltransferase</keyword>
<dbReference type="InterPro" id="IPR050065">
    <property type="entry name" value="GlmU-like"/>
</dbReference>
<dbReference type="AlphaFoldDB" id="N9TXG5"/>
<dbReference type="CDD" id="cd02523">
    <property type="entry name" value="PC_cytidylyltransferase"/>
    <property type="match status" value="1"/>
</dbReference>
<dbReference type="GO" id="GO:0016779">
    <property type="term" value="F:nucleotidyltransferase activity"/>
    <property type="evidence" value="ECO:0007669"/>
    <property type="project" value="UniProtKB-KW"/>
</dbReference>
<gene>
    <name evidence="5" type="ORF">G114_16435</name>
</gene>
<accession>N9TXG5</accession>
<dbReference type="PATRIC" id="fig|1268237.3.peg.3224"/>
<evidence type="ECO:0000256" key="1">
    <source>
        <dbReference type="ARBA" id="ARBA00022679"/>
    </source>
</evidence>
<dbReference type="SUPFAM" id="SSF53448">
    <property type="entry name" value="Nucleotide-diphospho-sugar transferases"/>
    <property type="match status" value="1"/>
</dbReference>
<dbReference type="eggNOG" id="COG1213">
    <property type="taxonomic scope" value="Bacteria"/>
</dbReference>